<name>A0A8J4WXJ9_CLAMG</name>
<proteinExistence type="predicted"/>
<feature type="non-terminal residue" evidence="2">
    <location>
        <position position="1"/>
    </location>
</feature>
<dbReference type="Proteomes" id="UP000727407">
    <property type="component" value="Unassembled WGS sequence"/>
</dbReference>
<organism evidence="2 3">
    <name type="scientific">Clarias magur</name>
    <name type="common">Asian catfish</name>
    <name type="synonym">Macropteronotus magur</name>
    <dbReference type="NCBI Taxonomy" id="1594786"/>
    <lineage>
        <taxon>Eukaryota</taxon>
        <taxon>Metazoa</taxon>
        <taxon>Chordata</taxon>
        <taxon>Craniata</taxon>
        <taxon>Vertebrata</taxon>
        <taxon>Euteleostomi</taxon>
        <taxon>Actinopterygii</taxon>
        <taxon>Neopterygii</taxon>
        <taxon>Teleostei</taxon>
        <taxon>Ostariophysi</taxon>
        <taxon>Siluriformes</taxon>
        <taxon>Clariidae</taxon>
        <taxon>Clarias</taxon>
    </lineage>
</organism>
<comment type="caution">
    <text evidence="2">The sequence shown here is derived from an EMBL/GenBank/DDBJ whole genome shotgun (WGS) entry which is preliminary data.</text>
</comment>
<evidence type="ECO:0000313" key="2">
    <source>
        <dbReference type="EMBL" id="KAF5895127.1"/>
    </source>
</evidence>
<protein>
    <submittedName>
        <fullName evidence="2">Uncharacterized protein</fullName>
    </submittedName>
</protein>
<feature type="compositionally biased region" description="Basic and acidic residues" evidence="1">
    <location>
        <begin position="41"/>
        <end position="56"/>
    </location>
</feature>
<evidence type="ECO:0000256" key="1">
    <source>
        <dbReference type="SAM" id="MobiDB-lite"/>
    </source>
</evidence>
<dbReference type="AlphaFoldDB" id="A0A8J4WXJ9"/>
<keyword evidence="3" id="KW-1185">Reference proteome</keyword>
<sequence length="78" mass="8486">MHLILSINSRLTVEATRASTLGPILNAYRKIWKQGELALKSEKENKHGRRADEGKLEAAAISGLTGERTADQKGNALS</sequence>
<accession>A0A8J4WXJ9</accession>
<feature type="region of interest" description="Disordered" evidence="1">
    <location>
        <begin position="41"/>
        <end position="78"/>
    </location>
</feature>
<dbReference type="EMBL" id="QNUK01000339">
    <property type="protein sequence ID" value="KAF5895127.1"/>
    <property type="molecule type" value="Genomic_DNA"/>
</dbReference>
<gene>
    <name evidence="2" type="ORF">DAT39_015159</name>
</gene>
<evidence type="ECO:0000313" key="3">
    <source>
        <dbReference type="Proteomes" id="UP000727407"/>
    </source>
</evidence>
<reference evidence="2" key="1">
    <citation type="submission" date="2020-07" db="EMBL/GenBank/DDBJ databases">
        <title>Clarias magur genome sequencing, assembly and annotation.</title>
        <authorList>
            <person name="Kushwaha B."/>
            <person name="Kumar R."/>
            <person name="Das P."/>
            <person name="Joshi C.G."/>
            <person name="Kumar D."/>
            <person name="Nagpure N.S."/>
            <person name="Pandey M."/>
            <person name="Agarwal S."/>
            <person name="Srivastava S."/>
            <person name="Singh M."/>
            <person name="Sahoo L."/>
            <person name="Jayasankar P."/>
            <person name="Meher P.K."/>
            <person name="Koringa P.G."/>
            <person name="Iquebal M.A."/>
            <person name="Das S.P."/>
            <person name="Bit A."/>
            <person name="Patnaik S."/>
            <person name="Patel N."/>
            <person name="Shah T.M."/>
            <person name="Hinsu A."/>
            <person name="Jena J.K."/>
        </authorList>
    </citation>
    <scope>NUCLEOTIDE SEQUENCE</scope>
    <source>
        <strain evidence="2">CIFAMagur01</strain>
        <tissue evidence="2">Testis</tissue>
    </source>
</reference>